<reference evidence="1 2" key="1">
    <citation type="journal article" date="2024" name="Nat. Commun.">
        <title>Phylogenomics reveals the evolutionary origins of lichenization in chlorophyte algae.</title>
        <authorList>
            <person name="Puginier C."/>
            <person name="Libourel C."/>
            <person name="Otte J."/>
            <person name="Skaloud P."/>
            <person name="Haon M."/>
            <person name="Grisel S."/>
            <person name="Petersen M."/>
            <person name="Berrin J.G."/>
            <person name="Delaux P.M."/>
            <person name="Dal Grande F."/>
            <person name="Keller J."/>
        </authorList>
    </citation>
    <scope>NUCLEOTIDE SEQUENCE [LARGE SCALE GENOMIC DNA]</scope>
    <source>
        <strain evidence="1 2">SAG 2036</strain>
    </source>
</reference>
<dbReference type="AlphaFoldDB" id="A0AAW1PN51"/>
<keyword evidence="2" id="KW-1185">Reference proteome</keyword>
<accession>A0AAW1PN51</accession>
<protein>
    <recommendedName>
        <fullName evidence="3">HEPN domain-containing protein</fullName>
    </recommendedName>
</protein>
<evidence type="ECO:0008006" key="3">
    <source>
        <dbReference type="Google" id="ProtNLM"/>
    </source>
</evidence>
<sequence>MAPLHRVTAPLRAALYSRRYGSGFQEFYPEWDSRVQDVRWADEYLEADDRLDAVLDDVKGILAWIREHEQPLDILPSRSR</sequence>
<gene>
    <name evidence="1" type="ORF">WJX73_004559</name>
</gene>
<dbReference type="EMBL" id="JALJOQ010000019">
    <property type="protein sequence ID" value="KAK9809498.1"/>
    <property type="molecule type" value="Genomic_DNA"/>
</dbReference>
<evidence type="ECO:0000313" key="1">
    <source>
        <dbReference type="EMBL" id="KAK9809498.1"/>
    </source>
</evidence>
<dbReference type="Proteomes" id="UP001465755">
    <property type="component" value="Unassembled WGS sequence"/>
</dbReference>
<organism evidence="1 2">
    <name type="scientific">Symbiochloris irregularis</name>
    <dbReference type="NCBI Taxonomy" id="706552"/>
    <lineage>
        <taxon>Eukaryota</taxon>
        <taxon>Viridiplantae</taxon>
        <taxon>Chlorophyta</taxon>
        <taxon>core chlorophytes</taxon>
        <taxon>Trebouxiophyceae</taxon>
        <taxon>Trebouxiales</taxon>
        <taxon>Trebouxiaceae</taxon>
        <taxon>Symbiochloris</taxon>
    </lineage>
</organism>
<proteinExistence type="predicted"/>
<evidence type="ECO:0000313" key="2">
    <source>
        <dbReference type="Proteomes" id="UP001465755"/>
    </source>
</evidence>
<comment type="caution">
    <text evidence="1">The sequence shown here is derived from an EMBL/GenBank/DDBJ whole genome shotgun (WGS) entry which is preliminary data.</text>
</comment>
<name>A0AAW1PN51_9CHLO</name>